<evidence type="ECO:0000256" key="1">
    <source>
        <dbReference type="ARBA" id="ARBA00006484"/>
    </source>
</evidence>
<dbReference type="GO" id="GO:0000140">
    <property type="term" value="F:acylglycerone-phosphate reductase (NADP+) activity"/>
    <property type="evidence" value="ECO:0007669"/>
    <property type="project" value="TreeGrafter"/>
</dbReference>
<evidence type="ECO:0000313" key="5">
    <source>
        <dbReference type="Proteomes" id="UP000001997"/>
    </source>
</evidence>
<dbReference type="InterPro" id="IPR020904">
    <property type="entry name" value="Sc_DH/Rdtase_CS"/>
</dbReference>
<comment type="similarity">
    <text evidence="1">Belongs to the short-chain dehydrogenases/reductases (SDR) family.</text>
</comment>
<dbReference type="PANTHER" id="PTHR44169:SF6">
    <property type="entry name" value="NADPH-DEPENDENT 1-ACYLDIHYDROXYACETONE PHOSPHATE REDUCTASE"/>
    <property type="match status" value="1"/>
</dbReference>
<dbReference type="SUPFAM" id="SSF51735">
    <property type="entry name" value="NAD(P)-binding Rossmann-fold domains"/>
    <property type="match status" value="1"/>
</dbReference>
<evidence type="ECO:0008006" key="6">
    <source>
        <dbReference type="Google" id="ProtNLM"/>
    </source>
</evidence>
<dbReference type="OMA" id="GGTPDWF"/>
<name>A5DJK6_PICGU</name>
<dbReference type="PRINTS" id="PR00081">
    <property type="entry name" value="GDHRDH"/>
</dbReference>
<dbReference type="InterPro" id="IPR036291">
    <property type="entry name" value="NAD(P)-bd_dom_sf"/>
</dbReference>
<gene>
    <name evidence="4" type="ORF">PGUG_03457</name>
</gene>
<evidence type="ECO:0000256" key="2">
    <source>
        <dbReference type="ARBA" id="ARBA00022857"/>
    </source>
</evidence>
<dbReference type="EMBL" id="CH408158">
    <property type="protein sequence ID" value="EDK39359.2"/>
    <property type="molecule type" value="Genomic_DNA"/>
</dbReference>
<dbReference type="RefSeq" id="XP_001484076.2">
    <property type="nucleotide sequence ID" value="XM_001484026.1"/>
</dbReference>
<dbReference type="GO" id="GO:0004806">
    <property type="term" value="F:triacylglycerol lipase activity"/>
    <property type="evidence" value="ECO:0007669"/>
    <property type="project" value="TreeGrafter"/>
</dbReference>
<dbReference type="Gene3D" id="3.40.50.720">
    <property type="entry name" value="NAD(P)-binding Rossmann-like Domain"/>
    <property type="match status" value="1"/>
</dbReference>
<dbReference type="GO" id="GO:0019433">
    <property type="term" value="P:triglyceride catabolic process"/>
    <property type="evidence" value="ECO:0007669"/>
    <property type="project" value="TreeGrafter"/>
</dbReference>
<dbReference type="Pfam" id="PF00106">
    <property type="entry name" value="adh_short"/>
    <property type="match status" value="1"/>
</dbReference>
<dbReference type="PROSITE" id="PS00061">
    <property type="entry name" value="ADH_SHORT"/>
    <property type="match status" value="1"/>
</dbReference>
<dbReference type="GO" id="GO:0006654">
    <property type="term" value="P:phosphatidic acid biosynthetic process"/>
    <property type="evidence" value="ECO:0007669"/>
    <property type="project" value="TreeGrafter"/>
</dbReference>
<dbReference type="Proteomes" id="UP000001997">
    <property type="component" value="Unassembled WGS sequence"/>
</dbReference>
<sequence length="293" mass="32725">MPNSTQKKVVLVTGASSGIGYATSIEFAKRGYKVYAGARRLEAMEPLKKYGIIPVKLDVSSLDSVKEIKVLLQRENDGKLDYLFNNAGQSCTFPAIDTTDEWFKQCYEVNVFGPMRLTRELAPLLINAKGTVGFTGSLSGLAPFPFSCTYSSTKAAIHAYAGTLRLEMKPFDVKVLNFVTGGVKTEIADTRPLPESSLFNVPEMKEALVERQQMAARNNPMPAEKYAYKVVNDFESSSINGSLNKYRGTSASFLHWVFLLMPRYLIELAFIRKFKLAGVFKSMREKYAKKKLD</sequence>
<dbReference type="VEuPathDB" id="FungiDB:PGUG_03457"/>
<dbReference type="KEGG" id="pgu:PGUG_03457"/>
<dbReference type="FunCoup" id="A5DJK6">
    <property type="interactions" value="267"/>
</dbReference>
<keyword evidence="3" id="KW-0560">Oxidoreductase</keyword>
<dbReference type="STRING" id="294746.A5DJK6"/>
<dbReference type="InParanoid" id="A5DJK6"/>
<protein>
    <recommendedName>
        <fullName evidence="6">NADPH-dependent 1-acyldihydroxyacetone phosphate reductase</fullName>
    </recommendedName>
</protein>
<dbReference type="OrthoDB" id="2102561at2759"/>
<dbReference type="InterPro" id="IPR002347">
    <property type="entry name" value="SDR_fam"/>
</dbReference>
<keyword evidence="2" id="KW-0521">NADP</keyword>
<proteinExistence type="inferred from homology"/>
<evidence type="ECO:0000313" key="4">
    <source>
        <dbReference type="EMBL" id="EDK39359.2"/>
    </source>
</evidence>
<dbReference type="GeneID" id="5125998"/>
<dbReference type="CDD" id="cd05374">
    <property type="entry name" value="17beta-HSD-like_SDR_c"/>
    <property type="match status" value="1"/>
</dbReference>
<dbReference type="AlphaFoldDB" id="A5DJK6"/>
<reference evidence="4 5" key="1">
    <citation type="journal article" date="2009" name="Nature">
        <title>Evolution of pathogenicity and sexual reproduction in eight Candida genomes.</title>
        <authorList>
            <person name="Butler G."/>
            <person name="Rasmussen M.D."/>
            <person name="Lin M.F."/>
            <person name="Santos M.A."/>
            <person name="Sakthikumar S."/>
            <person name="Munro C.A."/>
            <person name="Rheinbay E."/>
            <person name="Grabherr M."/>
            <person name="Forche A."/>
            <person name="Reedy J.L."/>
            <person name="Agrafioti I."/>
            <person name="Arnaud M.B."/>
            <person name="Bates S."/>
            <person name="Brown A.J."/>
            <person name="Brunke S."/>
            <person name="Costanzo M.C."/>
            <person name="Fitzpatrick D.A."/>
            <person name="de Groot P.W."/>
            <person name="Harris D."/>
            <person name="Hoyer L.L."/>
            <person name="Hube B."/>
            <person name="Klis F.M."/>
            <person name="Kodira C."/>
            <person name="Lennard N."/>
            <person name="Logue M.E."/>
            <person name="Martin R."/>
            <person name="Neiman A.M."/>
            <person name="Nikolaou E."/>
            <person name="Quail M.A."/>
            <person name="Quinn J."/>
            <person name="Santos M.C."/>
            <person name="Schmitzberger F.F."/>
            <person name="Sherlock G."/>
            <person name="Shah P."/>
            <person name="Silverstein K.A."/>
            <person name="Skrzypek M.S."/>
            <person name="Soll D."/>
            <person name="Staggs R."/>
            <person name="Stansfield I."/>
            <person name="Stumpf M.P."/>
            <person name="Sudbery P.E."/>
            <person name="Srikantha T."/>
            <person name="Zeng Q."/>
            <person name="Berman J."/>
            <person name="Berriman M."/>
            <person name="Heitman J."/>
            <person name="Gow N.A."/>
            <person name="Lorenz M.C."/>
            <person name="Birren B.W."/>
            <person name="Kellis M."/>
            <person name="Cuomo C.A."/>
        </authorList>
    </citation>
    <scope>NUCLEOTIDE SEQUENCE [LARGE SCALE GENOMIC DNA]</scope>
    <source>
        <strain evidence="5">ATCC 6260 / CBS 566 / DSM 6381 / JCM 1539 / NBRC 10279 / NRRL Y-324</strain>
    </source>
</reference>
<evidence type="ECO:0000256" key="3">
    <source>
        <dbReference type="ARBA" id="ARBA00023002"/>
    </source>
</evidence>
<dbReference type="PANTHER" id="PTHR44169">
    <property type="entry name" value="NADPH-DEPENDENT 1-ACYLDIHYDROXYACETONE PHOSPHATE REDUCTASE"/>
    <property type="match status" value="1"/>
</dbReference>
<dbReference type="eggNOG" id="KOG1209">
    <property type="taxonomic scope" value="Eukaryota"/>
</dbReference>
<dbReference type="FunFam" id="3.40.50.720:FF:000261">
    <property type="entry name" value="NADPH-dependent 1-acyldihydroxyacetone phosphate reductase"/>
    <property type="match status" value="1"/>
</dbReference>
<keyword evidence="5" id="KW-1185">Reference proteome</keyword>
<dbReference type="GO" id="GO:0005811">
    <property type="term" value="C:lipid droplet"/>
    <property type="evidence" value="ECO:0007669"/>
    <property type="project" value="TreeGrafter"/>
</dbReference>
<dbReference type="HOGENOM" id="CLU_010194_2_9_1"/>
<accession>A5DJK6</accession>
<organism evidence="4 5">
    <name type="scientific">Meyerozyma guilliermondii (strain ATCC 6260 / CBS 566 / DSM 6381 / JCM 1539 / NBRC 10279 / NRRL Y-324)</name>
    <name type="common">Yeast</name>
    <name type="synonym">Candida guilliermondii</name>
    <dbReference type="NCBI Taxonomy" id="294746"/>
    <lineage>
        <taxon>Eukaryota</taxon>
        <taxon>Fungi</taxon>
        <taxon>Dikarya</taxon>
        <taxon>Ascomycota</taxon>
        <taxon>Saccharomycotina</taxon>
        <taxon>Pichiomycetes</taxon>
        <taxon>Debaryomycetaceae</taxon>
        <taxon>Meyerozyma</taxon>
    </lineage>
</organism>
<dbReference type="GO" id="GO:0005783">
    <property type="term" value="C:endoplasmic reticulum"/>
    <property type="evidence" value="ECO:0007669"/>
    <property type="project" value="TreeGrafter"/>
</dbReference>